<gene>
    <name evidence="2" type="ORF">Tci_644854</name>
</gene>
<comment type="caution">
    <text evidence="2">The sequence shown here is derived from an EMBL/GenBank/DDBJ whole genome shotgun (WGS) entry which is preliminary data.</text>
</comment>
<protein>
    <recommendedName>
        <fullName evidence="3">CCHC-type domain-containing protein</fullName>
    </recommendedName>
</protein>
<name>A0A699K2D6_TANCI</name>
<feature type="region of interest" description="Disordered" evidence="1">
    <location>
        <begin position="1"/>
        <end position="21"/>
    </location>
</feature>
<reference evidence="2" key="1">
    <citation type="journal article" date="2019" name="Sci. Rep.">
        <title>Draft genome of Tanacetum cinerariifolium, the natural source of mosquito coil.</title>
        <authorList>
            <person name="Yamashiro T."/>
            <person name="Shiraishi A."/>
            <person name="Satake H."/>
            <person name="Nakayama K."/>
        </authorList>
    </citation>
    <scope>NUCLEOTIDE SEQUENCE</scope>
</reference>
<dbReference type="GO" id="GO:0008270">
    <property type="term" value="F:zinc ion binding"/>
    <property type="evidence" value="ECO:0007669"/>
    <property type="project" value="InterPro"/>
</dbReference>
<proteinExistence type="predicted"/>
<evidence type="ECO:0000313" key="2">
    <source>
        <dbReference type="EMBL" id="GFA72882.1"/>
    </source>
</evidence>
<evidence type="ECO:0008006" key="3">
    <source>
        <dbReference type="Google" id="ProtNLM"/>
    </source>
</evidence>
<dbReference type="EMBL" id="BKCJ010476796">
    <property type="protein sequence ID" value="GFA72882.1"/>
    <property type="molecule type" value="Genomic_DNA"/>
</dbReference>
<organism evidence="2">
    <name type="scientific">Tanacetum cinerariifolium</name>
    <name type="common">Dalmatian daisy</name>
    <name type="synonym">Chrysanthemum cinerariifolium</name>
    <dbReference type="NCBI Taxonomy" id="118510"/>
    <lineage>
        <taxon>Eukaryota</taxon>
        <taxon>Viridiplantae</taxon>
        <taxon>Streptophyta</taxon>
        <taxon>Embryophyta</taxon>
        <taxon>Tracheophyta</taxon>
        <taxon>Spermatophyta</taxon>
        <taxon>Magnoliopsida</taxon>
        <taxon>eudicotyledons</taxon>
        <taxon>Gunneridae</taxon>
        <taxon>Pentapetalae</taxon>
        <taxon>asterids</taxon>
        <taxon>campanulids</taxon>
        <taxon>Asterales</taxon>
        <taxon>Asteraceae</taxon>
        <taxon>Asteroideae</taxon>
        <taxon>Anthemideae</taxon>
        <taxon>Anthemidinae</taxon>
        <taxon>Tanacetum</taxon>
    </lineage>
</organism>
<dbReference type="SUPFAM" id="SSF57756">
    <property type="entry name" value="Retrovirus zinc finger-like domains"/>
    <property type="match status" value="1"/>
</dbReference>
<dbReference type="AlphaFoldDB" id="A0A699K2D6"/>
<dbReference type="InterPro" id="IPR036875">
    <property type="entry name" value="Znf_CCHC_sf"/>
</dbReference>
<sequence length="589" mass="66959">MSNVSTQQHYPQSSTTSPSTYVQTHLADTTQLDSGLSLMDNLIENLTNTLALVTQSYKTYLPQTNNQLRTSSNPKNQATIQDNKNRVGYANPGQARQIKCYNCNSIGYITRNCTQPKLPQNSEYFKDKMLLMQSQENGVTLDEEQLPFIAGRQDNVVDDDVDEQPIQDLALNVENVFQADDCDAFDYDVDEAPTAQNMFMANLSSAYLVYDEASPSYDSDVLSKVHNHDHYQDAVCKHHEVHEMHDDVQPNYVVESHIGYTSDSNMILYDQYKENKRLDKHGSWLYKLENLNIPHQVSKAVDEIVTDLVDWAIQAPLRARFSDLPAVDMKKILQQRMFEDKSYKAHVDHKKLYDALEESLERDYSDQLLSDLEEARQKKRMRRDVPRTPSGSPPYNHHLYLLQQPHLQQGNKALSLSKFAASASQSMAWTTSNTRYESTGLPGTQELSPTDSLIPDDSIPDKQIIPSSTVSDVENNWAKSLVLAYETPAKNSLLAKTGDMTNFLNWYCQQVNKIVLTPADLEGKAYEMVKAFYLDVIHLYKGRSPALSISKMKAASYPDFGLELLVPEQMRIDDVCIYDINAKYGISHW</sequence>
<dbReference type="GO" id="GO:0003676">
    <property type="term" value="F:nucleic acid binding"/>
    <property type="evidence" value="ECO:0007669"/>
    <property type="project" value="InterPro"/>
</dbReference>
<accession>A0A699K2D6</accession>
<evidence type="ECO:0000256" key="1">
    <source>
        <dbReference type="SAM" id="MobiDB-lite"/>
    </source>
</evidence>